<evidence type="ECO:0000313" key="6">
    <source>
        <dbReference type="EMBL" id="QXN88408.1"/>
    </source>
</evidence>
<dbReference type="InterPro" id="IPR000792">
    <property type="entry name" value="Tscrpt_reg_LuxR_C"/>
</dbReference>
<reference evidence="6 7" key="1">
    <citation type="submission" date="2021-07" db="EMBL/GenBank/DDBJ databases">
        <title>Whole Genome Sequence of Nocardia Iowensis.</title>
        <authorList>
            <person name="Lamm A."/>
            <person name="Collins-Fairclough A.M."/>
            <person name="Bunk B."/>
            <person name="Sproer C."/>
        </authorList>
    </citation>
    <scope>NUCLEOTIDE SEQUENCE [LARGE SCALE GENOMIC DNA]</scope>
    <source>
        <strain evidence="6 7">NRRL 5646</strain>
    </source>
</reference>
<keyword evidence="1" id="KW-0805">Transcription regulation</keyword>
<protein>
    <submittedName>
        <fullName evidence="6">LuxR C-terminal-related transcriptional regulator</fullName>
    </submittedName>
</protein>
<keyword evidence="2" id="KW-0238">DNA-binding</keyword>
<evidence type="ECO:0000256" key="1">
    <source>
        <dbReference type="ARBA" id="ARBA00023015"/>
    </source>
</evidence>
<dbReference type="EMBL" id="CP078145">
    <property type="protein sequence ID" value="QXN88408.1"/>
    <property type="molecule type" value="Genomic_DNA"/>
</dbReference>
<name>A0ABX8RFN9_NOCIO</name>
<dbReference type="PANTHER" id="PTHR44688">
    <property type="entry name" value="DNA-BINDING TRANSCRIPTIONAL ACTIVATOR DEVR_DOSR"/>
    <property type="match status" value="1"/>
</dbReference>
<keyword evidence="7" id="KW-1185">Reference proteome</keyword>
<dbReference type="PROSITE" id="PS50043">
    <property type="entry name" value="HTH_LUXR_2"/>
    <property type="match status" value="1"/>
</dbReference>
<dbReference type="RefSeq" id="WP_218469291.1">
    <property type="nucleotide sequence ID" value="NZ_BAABJN010000008.1"/>
</dbReference>
<dbReference type="Pfam" id="PF00196">
    <property type="entry name" value="GerE"/>
    <property type="match status" value="1"/>
</dbReference>
<sequence length="147" mass="16363">MTEIVWGTTDVVDIAIHELVRLADAPDCHVGAVVDLARRQAQAWLELARILEERDTTDPAVPDADHVGDSEELPPAPPLTVLTERQREIAELVATGMTNRMIARRLGLSEWTVVNHLRQVMVKLDCPSRLHVALIIQRDNQPAVLKS</sequence>
<evidence type="ECO:0000256" key="2">
    <source>
        <dbReference type="ARBA" id="ARBA00023125"/>
    </source>
</evidence>
<organism evidence="6 7">
    <name type="scientific">Nocardia iowensis</name>
    <dbReference type="NCBI Taxonomy" id="204891"/>
    <lineage>
        <taxon>Bacteria</taxon>
        <taxon>Bacillati</taxon>
        <taxon>Actinomycetota</taxon>
        <taxon>Actinomycetes</taxon>
        <taxon>Mycobacteriales</taxon>
        <taxon>Nocardiaceae</taxon>
        <taxon>Nocardia</taxon>
    </lineage>
</organism>
<keyword evidence="3" id="KW-0804">Transcription</keyword>
<evidence type="ECO:0000256" key="3">
    <source>
        <dbReference type="ARBA" id="ARBA00023163"/>
    </source>
</evidence>
<accession>A0ABX8RFN9</accession>
<evidence type="ECO:0000259" key="5">
    <source>
        <dbReference type="PROSITE" id="PS50043"/>
    </source>
</evidence>
<feature type="region of interest" description="Disordered" evidence="4">
    <location>
        <begin position="56"/>
        <end position="77"/>
    </location>
</feature>
<gene>
    <name evidence="6" type="ORF">KV110_22685</name>
</gene>
<feature type="compositionally biased region" description="Basic and acidic residues" evidence="4">
    <location>
        <begin position="56"/>
        <end position="69"/>
    </location>
</feature>
<dbReference type="CDD" id="cd06170">
    <property type="entry name" value="LuxR_C_like"/>
    <property type="match status" value="1"/>
</dbReference>
<dbReference type="Proteomes" id="UP000694257">
    <property type="component" value="Chromosome"/>
</dbReference>
<proteinExistence type="predicted"/>
<dbReference type="PANTHER" id="PTHR44688:SF16">
    <property type="entry name" value="DNA-BINDING TRANSCRIPTIONAL ACTIVATOR DEVR_DOSR"/>
    <property type="match status" value="1"/>
</dbReference>
<evidence type="ECO:0000313" key="7">
    <source>
        <dbReference type="Proteomes" id="UP000694257"/>
    </source>
</evidence>
<dbReference type="SMART" id="SM00421">
    <property type="entry name" value="HTH_LUXR"/>
    <property type="match status" value="1"/>
</dbReference>
<evidence type="ECO:0000256" key="4">
    <source>
        <dbReference type="SAM" id="MobiDB-lite"/>
    </source>
</evidence>
<feature type="domain" description="HTH luxR-type" evidence="5">
    <location>
        <begin position="75"/>
        <end position="140"/>
    </location>
</feature>